<dbReference type="SUPFAM" id="SSF47203">
    <property type="entry name" value="Acyl-CoA dehydrogenase C-terminal domain-like"/>
    <property type="match status" value="1"/>
</dbReference>
<organism evidence="5 6">
    <name type="scientific">Actinomycetospora atypica</name>
    <dbReference type="NCBI Taxonomy" id="1290095"/>
    <lineage>
        <taxon>Bacteria</taxon>
        <taxon>Bacillati</taxon>
        <taxon>Actinomycetota</taxon>
        <taxon>Actinomycetes</taxon>
        <taxon>Pseudonocardiales</taxon>
        <taxon>Pseudonocardiaceae</taxon>
        <taxon>Actinomycetospora</taxon>
    </lineage>
</organism>
<keyword evidence="6" id="KW-1185">Reference proteome</keyword>
<dbReference type="InterPro" id="IPR013786">
    <property type="entry name" value="AcylCoA_DH/ox_N"/>
</dbReference>
<gene>
    <name evidence="5" type="ORF">ACFPBZ_15625</name>
</gene>
<comment type="similarity">
    <text evidence="2">Belongs to the HpaH/HsaA monooxygenase family.</text>
</comment>
<dbReference type="SUPFAM" id="SSF56645">
    <property type="entry name" value="Acyl-CoA dehydrogenase NM domain-like"/>
    <property type="match status" value="1"/>
</dbReference>
<dbReference type="PANTHER" id="PTHR48083">
    <property type="entry name" value="MEDIUM-CHAIN SPECIFIC ACYL-COA DEHYDROGENASE, MITOCHONDRIAL-RELATED"/>
    <property type="match status" value="1"/>
</dbReference>
<keyword evidence="1" id="KW-0560">Oxidoreductase</keyword>
<evidence type="ECO:0000313" key="6">
    <source>
        <dbReference type="Proteomes" id="UP001595947"/>
    </source>
</evidence>
<dbReference type="Gene3D" id="2.40.110.10">
    <property type="entry name" value="Butyryl-CoA Dehydrogenase, subunit A, domain 2"/>
    <property type="match status" value="1"/>
</dbReference>
<dbReference type="InterPro" id="IPR050741">
    <property type="entry name" value="Acyl-CoA_dehydrogenase"/>
</dbReference>
<reference evidence="6" key="1">
    <citation type="journal article" date="2019" name="Int. J. Syst. Evol. Microbiol.">
        <title>The Global Catalogue of Microorganisms (GCM) 10K type strain sequencing project: providing services to taxonomists for standard genome sequencing and annotation.</title>
        <authorList>
            <consortium name="The Broad Institute Genomics Platform"/>
            <consortium name="The Broad Institute Genome Sequencing Center for Infectious Disease"/>
            <person name="Wu L."/>
            <person name="Ma J."/>
        </authorList>
    </citation>
    <scope>NUCLEOTIDE SEQUENCE [LARGE SCALE GENOMIC DNA]</scope>
    <source>
        <strain evidence="6">CGMCC 4.7093</strain>
    </source>
</reference>
<evidence type="ECO:0000256" key="2">
    <source>
        <dbReference type="ARBA" id="ARBA00049661"/>
    </source>
</evidence>
<dbReference type="Gene3D" id="1.10.540.10">
    <property type="entry name" value="Acyl-CoA dehydrogenase/oxidase, N-terminal domain"/>
    <property type="match status" value="1"/>
</dbReference>
<evidence type="ECO:0000256" key="1">
    <source>
        <dbReference type="ARBA" id="ARBA00023002"/>
    </source>
</evidence>
<dbReference type="InterPro" id="IPR037069">
    <property type="entry name" value="AcylCoA_DH/ox_N_sf"/>
</dbReference>
<dbReference type="Pfam" id="PF08028">
    <property type="entry name" value="Acyl-CoA_dh_2"/>
    <property type="match status" value="1"/>
</dbReference>
<dbReference type="PANTHER" id="PTHR48083:SF19">
    <property type="entry name" value="FLAVIN-DEPENDENT MONOOXYGENASE, OXYGENASE SUBUNIT HSAA"/>
    <property type="match status" value="1"/>
</dbReference>
<dbReference type="RefSeq" id="WP_378037000.1">
    <property type="nucleotide sequence ID" value="NZ_JBHSIV010000015.1"/>
</dbReference>
<evidence type="ECO:0000259" key="3">
    <source>
        <dbReference type="Pfam" id="PF02771"/>
    </source>
</evidence>
<evidence type="ECO:0000313" key="5">
    <source>
        <dbReference type="EMBL" id="MFC5063652.1"/>
    </source>
</evidence>
<protein>
    <submittedName>
        <fullName evidence="5">Acyl-CoA dehydrogenase family protein</fullName>
    </submittedName>
</protein>
<dbReference type="Pfam" id="PF02771">
    <property type="entry name" value="Acyl-CoA_dh_N"/>
    <property type="match status" value="1"/>
</dbReference>
<sequence length="410" mass="43691">MLSTPTSGCSLDRPGTSEEARTLRADLVGRARDIVPVLARNAARTEEQRRVVEENISLADEAGLYSIMKPKRLGGLETDIRTKLEVSRELARGCGSTAWVSTLMNVCSFFAGLFPDRAQRDVWESSPGARIAGVLAPSAEATRVDGGYRVTGSWGWASGCLHAQWAVVGFPVPDDRGEIVDQGLALVPMTDLRIEDTWHVAGMRGTGSNTLVARDVVIPEHRVISIPAAIGGRYATEHTDEALYRSAFVPVAAVVLAGPQLGLAQAALDLVVEKAPKRSVSYTFYDTQTEAPTVQLAVAKAASLVDAAHLFAYRAAADIDQAAADGTYPDYVARARVRMDTGAAIENAREAIRVLVSAHGAGSFAESSPLQRIWRDSEVASRHAVISPAISSEVYGRALLGLTDGVTALV</sequence>
<feature type="domain" description="Acyl-CoA dehydrogenase/oxidase N-terminal" evidence="3">
    <location>
        <begin position="38"/>
        <end position="108"/>
    </location>
</feature>
<dbReference type="EMBL" id="JBHSIV010000015">
    <property type="protein sequence ID" value="MFC5063652.1"/>
    <property type="molecule type" value="Genomic_DNA"/>
</dbReference>
<dbReference type="Proteomes" id="UP001595947">
    <property type="component" value="Unassembled WGS sequence"/>
</dbReference>
<dbReference type="InterPro" id="IPR009100">
    <property type="entry name" value="AcylCoA_DH/oxidase_NM_dom_sf"/>
</dbReference>
<dbReference type="InterPro" id="IPR046373">
    <property type="entry name" value="Acyl-CoA_Oxase/DH_mid-dom_sf"/>
</dbReference>
<name>A0ABV9YPI6_9PSEU</name>
<accession>A0ABV9YPI6</accession>
<dbReference type="InterPro" id="IPR036250">
    <property type="entry name" value="AcylCo_DH-like_C"/>
</dbReference>
<comment type="caution">
    <text evidence="5">The sequence shown here is derived from an EMBL/GenBank/DDBJ whole genome shotgun (WGS) entry which is preliminary data.</text>
</comment>
<feature type="domain" description="Acyl-CoA dehydrogenase C-terminal" evidence="4">
    <location>
        <begin position="255"/>
        <end position="387"/>
    </location>
</feature>
<dbReference type="InterPro" id="IPR013107">
    <property type="entry name" value="Acyl-CoA_DH_C"/>
</dbReference>
<proteinExistence type="inferred from homology"/>
<evidence type="ECO:0000259" key="4">
    <source>
        <dbReference type="Pfam" id="PF08028"/>
    </source>
</evidence>
<dbReference type="PIRSF" id="PIRSF016578">
    <property type="entry name" value="HsaA"/>
    <property type="match status" value="1"/>
</dbReference>
<dbReference type="Gene3D" id="1.20.140.10">
    <property type="entry name" value="Butyryl-CoA Dehydrogenase, subunit A, domain 3"/>
    <property type="match status" value="1"/>
</dbReference>